<organism evidence="9 10">
    <name type="scientific">Fervidicella metallireducens AeB</name>
    <dbReference type="NCBI Taxonomy" id="1403537"/>
    <lineage>
        <taxon>Bacteria</taxon>
        <taxon>Bacillati</taxon>
        <taxon>Bacillota</taxon>
        <taxon>Clostridia</taxon>
        <taxon>Eubacteriales</taxon>
        <taxon>Clostridiaceae</taxon>
        <taxon>Fervidicella</taxon>
    </lineage>
</organism>
<keyword evidence="8" id="KW-0411">Iron-sulfur</keyword>
<keyword evidence="10" id="KW-1185">Reference proteome</keyword>
<evidence type="ECO:0000256" key="7">
    <source>
        <dbReference type="ARBA" id="ARBA00023004"/>
    </source>
</evidence>
<dbReference type="Pfam" id="PF13353">
    <property type="entry name" value="Fer4_12"/>
    <property type="match status" value="1"/>
</dbReference>
<dbReference type="GO" id="GO:0046872">
    <property type="term" value="F:metal ion binding"/>
    <property type="evidence" value="ECO:0007669"/>
    <property type="project" value="UniProtKB-KW"/>
</dbReference>
<dbReference type="InterPro" id="IPR034457">
    <property type="entry name" value="Organic_radical-activating"/>
</dbReference>
<dbReference type="SUPFAM" id="SSF102114">
    <property type="entry name" value="Radical SAM enzymes"/>
    <property type="match status" value="1"/>
</dbReference>
<dbReference type="CDD" id="cd01335">
    <property type="entry name" value="Radical_SAM"/>
    <property type="match status" value="1"/>
</dbReference>
<dbReference type="PROSITE" id="PS01087">
    <property type="entry name" value="RADICAL_ACTIVATING"/>
    <property type="match status" value="1"/>
</dbReference>
<protein>
    <submittedName>
        <fullName evidence="9">Uncharacterized protein</fullName>
    </submittedName>
</protein>
<evidence type="ECO:0000256" key="4">
    <source>
        <dbReference type="ARBA" id="ARBA00022691"/>
    </source>
</evidence>
<gene>
    <name evidence="9" type="ORF">Q428_12350</name>
</gene>
<accession>A0A017RSR0</accession>
<keyword evidence="3" id="KW-0004">4Fe-4S</keyword>
<dbReference type="InterPro" id="IPR013785">
    <property type="entry name" value="Aldolase_TIM"/>
</dbReference>
<keyword evidence="4" id="KW-0949">S-adenosyl-L-methionine</keyword>
<comment type="cofactor">
    <cofactor evidence="1">
        <name>[4Fe-4S] cluster</name>
        <dbReference type="ChEBI" id="CHEBI:49883"/>
    </cofactor>
</comment>
<keyword evidence="5" id="KW-0479">Metal-binding</keyword>
<proteinExistence type="inferred from homology"/>
<keyword evidence="6" id="KW-0560">Oxidoreductase</keyword>
<comment type="caution">
    <text evidence="9">The sequence shown here is derived from an EMBL/GenBank/DDBJ whole genome shotgun (WGS) entry which is preliminary data.</text>
</comment>
<evidence type="ECO:0000313" key="9">
    <source>
        <dbReference type="EMBL" id="EYE87621.1"/>
    </source>
</evidence>
<dbReference type="InterPro" id="IPR007197">
    <property type="entry name" value="rSAM"/>
</dbReference>
<dbReference type="EMBL" id="AZQP01000045">
    <property type="protein sequence ID" value="EYE87621.1"/>
    <property type="molecule type" value="Genomic_DNA"/>
</dbReference>
<dbReference type="GO" id="GO:0016491">
    <property type="term" value="F:oxidoreductase activity"/>
    <property type="evidence" value="ECO:0007669"/>
    <property type="project" value="UniProtKB-KW"/>
</dbReference>
<reference evidence="9 10" key="1">
    <citation type="journal article" date="2014" name="Genome Announc.">
        <title>Draft Genome Sequence of Fervidicella metallireducens Strain AeBT, an Iron-Reducing Thermoanaerobe from the Great Artesian Basin.</title>
        <authorList>
            <person name="Patel B.K."/>
        </authorList>
    </citation>
    <scope>NUCLEOTIDE SEQUENCE [LARGE SCALE GENOMIC DNA]</scope>
    <source>
        <strain evidence="9 10">AeB</strain>
    </source>
</reference>
<dbReference type="InterPro" id="IPR058240">
    <property type="entry name" value="rSAM_sf"/>
</dbReference>
<evidence type="ECO:0000256" key="3">
    <source>
        <dbReference type="ARBA" id="ARBA00022485"/>
    </source>
</evidence>
<dbReference type="Proteomes" id="UP000019681">
    <property type="component" value="Unassembled WGS sequence"/>
</dbReference>
<evidence type="ECO:0000313" key="10">
    <source>
        <dbReference type="Proteomes" id="UP000019681"/>
    </source>
</evidence>
<dbReference type="GO" id="GO:0051539">
    <property type="term" value="F:4 iron, 4 sulfur cluster binding"/>
    <property type="evidence" value="ECO:0007669"/>
    <property type="project" value="UniProtKB-KW"/>
</dbReference>
<dbReference type="Gene3D" id="3.20.20.70">
    <property type="entry name" value="Aldolase class I"/>
    <property type="match status" value="1"/>
</dbReference>
<dbReference type="InterPro" id="IPR001989">
    <property type="entry name" value="Radical_activat_CS"/>
</dbReference>
<evidence type="ECO:0000256" key="1">
    <source>
        <dbReference type="ARBA" id="ARBA00001966"/>
    </source>
</evidence>
<dbReference type="OrthoDB" id="9782387at2"/>
<dbReference type="AlphaFoldDB" id="A0A017RSR0"/>
<dbReference type="SFLD" id="SFLDS00029">
    <property type="entry name" value="Radical_SAM"/>
    <property type="match status" value="1"/>
</dbReference>
<keyword evidence="7" id="KW-0408">Iron</keyword>
<comment type="similarity">
    <text evidence="2">Belongs to the organic radical-activating enzymes family.</text>
</comment>
<evidence type="ECO:0000256" key="2">
    <source>
        <dbReference type="ARBA" id="ARBA00009777"/>
    </source>
</evidence>
<sequence length="102" mass="11475">MEIRLAGIKEFSVADGPGIRTVIFTQGCKNRCKGCHNISTWDLNGGYIQEINSLISYIDSICPNKKVTISGGEPLIQYNELKYLLKVLYKKNIIYAYIQATI</sequence>
<evidence type="ECO:0000256" key="5">
    <source>
        <dbReference type="ARBA" id="ARBA00022723"/>
    </source>
</evidence>
<dbReference type="RefSeq" id="WP_051515150.1">
    <property type="nucleotide sequence ID" value="NZ_AZQP01000045.1"/>
</dbReference>
<dbReference type="PANTHER" id="PTHR30352">
    <property type="entry name" value="PYRUVATE FORMATE-LYASE-ACTIVATING ENZYME"/>
    <property type="match status" value="1"/>
</dbReference>
<evidence type="ECO:0000256" key="8">
    <source>
        <dbReference type="ARBA" id="ARBA00023014"/>
    </source>
</evidence>
<name>A0A017RSR0_9CLOT</name>
<dbReference type="STRING" id="1403537.Q428_12350"/>
<evidence type="ECO:0000256" key="6">
    <source>
        <dbReference type="ARBA" id="ARBA00023002"/>
    </source>
</evidence>